<name>A0ABX5J698_9RHOB</name>
<dbReference type="EMBL" id="PZZW01000006">
    <property type="protein sequence ID" value="PTM77209.1"/>
    <property type="molecule type" value="Genomic_DNA"/>
</dbReference>
<dbReference type="InterPro" id="IPR004195">
    <property type="entry name" value="Head_decoration_D"/>
</dbReference>
<organism evidence="1 2">
    <name type="scientific">Cereibacter johrii</name>
    <dbReference type="NCBI Taxonomy" id="445629"/>
    <lineage>
        <taxon>Bacteria</taxon>
        <taxon>Pseudomonadati</taxon>
        <taxon>Pseudomonadota</taxon>
        <taxon>Alphaproteobacteria</taxon>
        <taxon>Rhodobacterales</taxon>
        <taxon>Paracoccaceae</taxon>
        <taxon>Cereibacter</taxon>
    </lineage>
</organism>
<protein>
    <submittedName>
        <fullName evidence="1">Bacteriophage lambda head decoration protein D</fullName>
    </submittedName>
</protein>
<dbReference type="Pfam" id="PF02924">
    <property type="entry name" value="HDPD"/>
    <property type="match status" value="1"/>
</dbReference>
<sequence>MAPLIKPPSLGDLVKYELEPNFTRETVTLQAGTAYPLGAVLGLVATGPDAGRFAFAAEEAETGETAAAAVLLEPVDATDGERRGTVLRRGPATLSRAELVFDPSLEDESQRADRIAELTDLGLVVRDTA</sequence>
<reference evidence="1 2" key="1">
    <citation type="submission" date="2018-04" db="EMBL/GenBank/DDBJ databases">
        <title>Genomic Encyclopedia of Type Strains, Phase III (KMG-III): the genomes of soil and plant-associated and newly described type strains.</title>
        <authorList>
            <person name="Whitman W."/>
        </authorList>
    </citation>
    <scope>NUCLEOTIDE SEQUENCE [LARGE SCALE GENOMIC DNA]</scope>
    <source>
        <strain evidence="1 2">JA192</strain>
    </source>
</reference>
<accession>A0ABX5J698</accession>
<gene>
    <name evidence="1" type="ORF">C8J29_106135</name>
</gene>
<dbReference type="Proteomes" id="UP000240800">
    <property type="component" value="Unassembled WGS sequence"/>
</dbReference>
<proteinExistence type="predicted"/>
<evidence type="ECO:0000313" key="1">
    <source>
        <dbReference type="EMBL" id="PTM77209.1"/>
    </source>
</evidence>
<comment type="caution">
    <text evidence="1">The sequence shown here is derived from an EMBL/GenBank/DDBJ whole genome shotgun (WGS) entry which is preliminary data.</text>
</comment>
<keyword evidence="2" id="KW-1185">Reference proteome</keyword>
<dbReference type="RefSeq" id="WP_069331652.1">
    <property type="nucleotide sequence ID" value="NZ_MABH01000118.1"/>
</dbReference>
<evidence type="ECO:0000313" key="2">
    <source>
        <dbReference type="Proteomes" id="UP000240800"/>
    </source>
</evidence>